<protein>
    <submittedName>
        <fullName evidence="3">VanZ family protein</fullName>
    </submittedName>
</protein>
<evidence type="ECO:0000313" key="3">
    <source>
        <dbReference type="EMBL" id="QKW51755.1"/>
    </source>
</evidence>
<keyword evidence="1" id="KW-1133">Transmembrane helix</keyword>
<name>A0A7H8NBB1_9ACTN</name>
<dbReference type="PANTHER" id="PTHR36834">
    <property type="entry name" value="MEMBRANE PROTEIN-RELATED"/>
    <property type="match status" value="1"/>
</dbReference>
<feature type="domain" description="VanZ-like" evidence="2">
    <location>
        <begin position="45"/>
        <end position="173"/>
    </location>
</feature>
<proteinExistence type="predicted"/>
<evidence type="ECO:0000256" key="1">
    <source>
        <dbReference type="SAM" id="Phobius"/>
    </source>
</evidence>
<organism evidence="3 4">
    <name type="scientific">Streptomyces buecherae</name>
    <dbReference type="NCBI Taxonomy" id="2763006"/>
    <lineage>
        <taxon>Bacteria</taxon>
        <taxon>Bacillati</taxon>
        <taxon>Actinomycetota</taxon>
        <taxon>Actinomycetes</taxon>
        <taxon>Kitasatosporales</taxon>
        <taxon>Streptomycetaceae</taxon>
        <taxon>Streptomyces</taxon>
    </lineage>
</organism>
<feature type="transmembrane region" description="Helical" evidence="1">
    <location>
        <begin position="44"/>
        <end position="61"/>
    </location>
</feature>
<keyword evidence="1" id="KW-0472">Membrane</keyword>
<dbReference type="InterPro" id="IPR006976">
    <property type="entry name" value="VanZ-like"/>
</dbReference>
<dbReference type="PANTHER" id="PTHR36834:SF1">
    <property type="entry name" value="INTEGRAL MEMBRANE PROTEIN"/>
    <property type="match status" value="1"/>
</dbReference>
<dbReference type="Proteomes" id="UP000509303">
    <property type="component" value="Chromosome"/>
</dbReference>
<evidence type="ECO:0000259" key="2">
    <source>
        <dbReference type="Pfam" id="PF04892"/>
    </source>
</evidence>
<dbReference type="AlphaFoldDB" id="A0A7H8NBB1"/>
<evidence type="ECO:0000313" key="4">
    <source>
        <dbReference type="Proteomes" id="UP000509303"/>
    </source>
</evidence>
<keyword evidence="4" id="KW-1185">Reference proteome</keyword>
<dbReference type="EMBL" id="CP054929">
    <property type="protein sequence ID" value="QKW51755.1"/>
    <property type="molecule type" value="Genomic_DNA"/>
</dbReference>
<gene>
    <name evidence="3" type="ORF">HUT08_22010</name>
</gene>
<reference evidence="3 4" key="1">
    <citation type="submission" date="2020-06" db="EMBL/GenBank/DDBJ databases">
        <title>Genome mining for natural products.</title>
        <authorList>
            <person name="Zhang B."/>
            <person name="Shi J."/>
            <person name="Ge H."/>
        </authorList>
    </citation>
    <scope>NUCLEOTIDE SEQUENCE [LARGE SCALE GENOMIC DNA]</scope>
    <source>
        <strain evidence="3 4">NA00687</strain>
    </source>
</reference>
<dbReference type="Pfam" id="PF04892">
    <property type="entry name" value="VanZ"/>
    <property type="match status" value="1"/>
</dbReference>
<dbReference type="RefSeq" id="WP_176163473.1">
    <property type="nucleotide sequence ID" value="NZ_CP054929.1"/>
</dbReference>
<dbReference type="InterPro" id="IPR053150">
    <property type="entry name" value="Teicoplanin_resist-assoc"/>
</dbReference>
<accession>A0A7H8NBB1</accession>
<keyword evidence="1" id="KW-0812">Transmembrane</keyword>
<feature type="transmembrane region" description="Helical" evidence="1">
    <location>
        <begin position="12"/>
        <end position="32"/>
    </location>
</feature>
<sequence length="189" mass="19853">MWQVVLYVSPATLALFLTATVGLCLAGARWLARDSDRASRTARALLLLWAGITLVATVAPTQPLGTGGHAIAWIPGEGMWQSSGHSGAGLFAEERDMIVRLQIANAAMFTPLAALLLFSFPSLGITSAVLSCLLASATIEATQFLMAAGRTVDIDDLLFNTLGGAIGALIARLSRYAVRVHAPAGRHRA</sequence>